<dbReference type="InterPro" id="IPR006597">
    <property type="entry name" value="Sel1-like"/>
</dbReference>
<dbReference type="PANTHER" id="PTHR11102">
    <property type="entry name" value="SEL-1-LIKE PROTEIN"/>
    <property type="match status" value="1"/>
</dbReference>
<dbReference type="Proteomes" id="UP000712007">
    <property type="component" value="Unassembled WGS sequence"/>
</dbReference>
<sequence>MRKTLIFMAAVTAMVCGGTAEASAKVYDRDTAVAEAVEYAEDEEEITEQDVEKLKKKAEQGDADAQYNLGLCYETGEVVERDYKEAVKWYKMAAEQGHADAQFNLGFCYANVKELGLGLAEAMEWYEKAAEQGHVLARYTLALSYYPGGGPGQGEHSIPVPEGFDWIKSPMPVDVDFYKYVFVKYKQKVEGYEVTAVCASNWQYGGCAYMRGDETYVSGPAYVHFEDSTGNRFVVWSPTIRIPVEEGLEIEDGMLLETDYNQAMIDGYGNDSNVVSLWDPSVDFFFFDIDFDGEKELIMPYHGGLGYKCNDTYEIYEVPEAINDYVFVDNLIPGSSNTILRPEKCRAYEHLSSKSNIDTVNKTITSPYGGFQSGNEAPCMMVKFGLVPDYEVDYAKEGWFNRYDRFVTETKRLGLMEVSLCTKEEDVEFRYKLKGDKWSKYVEVKVKDGVYRWQREAVAEDSVANGGEDEEPDMPTIEEAAEQGDVMAQYVLGVCYWNSIEKERDGGEAVKWFEKAAEQGYVDVNTAFVLGNYYYGDYYFSREPNYEKAVKWYKIAAGFGTYEVVEARLKEANKMLKKQSKGKGKR</sequence>
<reference evidence="2" key="1">
    <citation type="submission" date="2020-10" db="EMBL/GenBank/DDBJ databases">
        <authorList>
            <person name="Gilroy R."/>
        </authorList>
    </citation>
    <scope>NUCLEOTIDE SEQUENCE</scope>
    <source>
        <strain evidence="2">3924</strain>
    </source>
</reference>
<protein>
    <submittedName>
        <fullName evidence="2">Sel1 repeat family protein</fullName>
    </submittedName>
</protein>
<gene>
    <name evidence="2" type="ORF">IAC51_06020</name>
</gene>
<comment type="caution">
    <text evidence="2">The sequence shown here is derived from an EMBL/GenBank/DDBJ whole genome shotgun (WGS) entry which is preliminary data.</text>
</comment>
<feature type="chain" id="PRO_5036821673" evidence="1">
    <location>
        <begin position="25"/>
        <end position="586"/>
    </location>
</feature>
<name>A0A940IF31_9BACT</name>
<feature type="signal peptide" evidence="1">
    <location>
        <begin position="1"/>
        <end position="24"/>
    </location>
</feature>
<dbReference type="Gene3D" id="1.25.40.10">
    <property type="entry name" value="Tetratricopeptide repeat domain"/>
    <property type="match status" value="2"/>
</dbReference>
<dbReference type="Pfam" id="PF08238">
    <property type="entry name" value="Sel1"/>
    <property type="match status" value="4"/>
</dbReference>
<evidence type="ECO:0000313" key="3">
    <source>
        <dbReference type="Proteomes" id="UP000712007"/>
    </source>
</evidence>
<dbReference type="SUPFAM" id="SSF81901">
    <property type="entry name" value="HCP-like"/>
    <property type="match status" value="2"/>
</dbReference>
<evidence type="ECO:0000256" key="1">
    <source>
        <dbReference type="SAM" id="SignalP"/>
    </source>
</evidence>
<dbReference type="InterPro" id="IPR011990">
    <property type="entry name" value="TPR-like_helical_dom_sf"/>
</dbReference>
<dbReference type="SMART" id="SM00671">
    <property type="entry name" value="SEL1"/>
    <property type="match status" value="4"/>
</dbReference>
<proteinExistence type="predicted"/>
<evidence type="ECO:0000313" key="2">
    <source>
        <dbReference type="EMBL" id="MBO8440190.1"/>
    </source>
</evidence>
<dbReference type="AlphaFoldDB" id="A0A940IF31"/>
<reference evidence="2" key="2">
    <citation type="journal article" date="2021" name="PeerJ">
        <title>Extensive microbial diversity within the chicken gut microbiome revealed by metagenomics and culture.</title>
        <authorList>
            <person name="Gilroy R."/>
            <person name="Ravi A."/>
            <person name="Getino M."/>
            <person name="Pursley I."/>
            <person name="Horton D.L."/>
            <person name="Alikhan N.F."/>
            <person name="Baker D."/>
            <person name="Gharbi K."/>
            <person name="Hall N."/>
            <person name="Watson M."/>
            <person name="Adriaenssens E.M."/>
            <person name="Foster-Nyarko E."/>
            <person name="Jarju S."/>
            <person name="Secka A."/>
            <person name="Antonio M."/>
            <person name="Oren A."/>
            <person name="Chaudhuri R.R."/>
            <person name="La Ragione R."/>
            <person name="Hildebrand F."/>
            <person name="Pallen M.J."/>
        </authorList>
    </citation>
    <scope>NUCLEOTIDE SEQUENCE</scope>
    <source>
        <strain evidence="2">3924</strain>
    </source>
</reference>
<organism evidence="2 3">
    <name type="scientific">Candidatus Aphodosoma intestinipullorum</name>
    <dbReference type="NCBI Taxonomy" id="2840674"/>
    <lineage>
        <taxon>Bacteria</taxon>
        <taxon>Pseudomonadati</taxon>
        <taxon>Bacteroidota</taxon>
        <taxon>Bacteroidia</taxon>
        <taxon>Bacteroidales</taxon>
        <taxon>Candidatus Aphodosoma</taxon>
    </lineage>
</organism>
<dbReference type="EMBL" id="JADIMV010000102">
    <property type="protein sequence ID" value="MBO8440190.1"/>
    <property type="molecule type" value="Genomic_DNA"/>
</dbReference>
<accession>A0A940IF31</accession>
<dbReference type="InterPro" id="IPR050767">
    <property type="entry name" value="Sel1_AlgK"/>
</dbReference>
<dbReference type="PANTHER" id="PTHR11102:SF160">
    <property type="entry name" value="ERAD-ASSOCIATED E3 UBIQUITIN-PROTEIN LIGASE COMPONENT HRD3"/>
    <property type="match status" value="1"/>
</dbReference>
<keyword evidence="1" id="KW-0732">Signal</keyword>